<feature type="signal peptide" evidence="2">
    <location>
        <begin position="1"/>
        <end position="22"/>
    </location>
</feature>
<evidence type="ECO:0008006" key="4">
    <source>
        <dbReference type="Google" id="ProtNLM"/>
    </source>
</evidence>
<keyword evidence="1" id="KW-0812">Transmembrane</keyword>
<keyword evidence="1" id="KW-0472">Membrane</keyword>
<keyword evidence="1" id="KW-1133">Transmembrane helix</keyword>
<dbReference type="GO" id="GO:0016255">
    <property type="term" value="P:attachment of GPI anchor to protein"/>
    <property type="evidence" value="ECO:0007669"/>
    <property type="project" value="InterPro"/>
</dbReference>
<evidence type="ECO:0000256" key="1">
    <source>
        <dbReference type="SAM" id="Phobius"/>
    </source>
</evidence>
<gene>
    <name evidence="3" type="ORF">g.24534</name>
</gene>
<dbReference type="PANTHER" id="PTHR12959:SF11">
    <property type="entry name" value="GPI TRANSAMIDASE COMPONENT PIG-T"/>
    <property type="match status" value="1"/>
</dbReference>
<sequence length="591" mass="66830">MIFRSCVICLFLITGLCLTVWCYQDKDEFHEELMIKPLASGHVYSYFQFTTLWNKFHPHNIFDHCHLFPPPLGELIDRFNVRELHISLTEGLWRHEGWGYPVLDAPPGAELWVWFKPGTQNIDKNWKELNGALSGLLCASLNFIDSSNSMSPEMSFRPLGIEEAEQPLNSTLLRYGTLPREIVCTENLTPWKKLLPCDAKRGLATLLNAGYIHNTNYHSLGVHFRHICMNKECTETGLELRQTVSLVYDLVILGGSSPDWSIRKLFGLGLAGPCPLASTSTIYIDITSNQTGQTFRLSPLPDQTVISLRGGHQTELAVYNVQNLDPDSMFNIALVHDKPRVFTQNIAPAIFANRYIVGYGQEFGGIVTKVHNRHWQPITIIFLENIPWFVPVYFHTLKIVSQGRTITPLVKRYVPGRERQRPYYLEIMVELPARSVTDISVQFDYVFLKWQEYPPDANHGFYIGSAVITAWLPVARNFTGLPQDGSLISSCINASRDGYMVRLRTESLIITLPTPDFSMPYNVICLACTVVALAFGPLHNITTKKLQLTKAGEPRGVFALFANRSAKFFVTLGLVAAASIFTLRHFNIIVF</sequence>
<protein>
    <recommendedName>
        <fullName evidence="4">GPI transamidase component PIG-T</fullName>
    </recommendedName>
</protein>
<evidence type="ECO:0000313" key="3">
    <source>
        <dbReference type="EMBL" id="JAS52855.1"/>
    </source>
</evidence>
<dbReference type="AlphaFoldDB" id="A0A1B6FRL9"/>
<feature type="transmembrane region" description="Helical" evidence="1">
    <location>
        <begin position="568"/>
        <end position="590"/>
    </location>
</feature>
<proteinExistence type="predicted"/>
<evidence type="ECO:0000256" key="2">
    <source>
        <dbReference type="SAM" id="SignalP"/>
    </source>
</evidence>
<dbReference type="InterPro" id="IPR007245">
    <property type="entry name" value="PIG-T"/>
</dbReference>
<reference evidence="3" key="1">
    <citation type="submission" date="2015-11" db="EMBL/GenBank/DDBJ databases">
        <title>De novo transcriptome assembly of four potential Pierce s Disease insect vectors from Arizona vineyards.</title>
        <authorList>
            <person name="Tassone E.E."/>
        </authorList>
    </citation>
    <scope>NUCLEOTIDE SEQUENCE</scope>
</reference>
<feature type="chain" id="PRO_5008583023" description="GPI transamidase component PIG-T" evidence="2">
    <location>
        <begin position="23"/>
        <end position="591"/>
    </location>
</feature>
<dbReference type="GO" id="GO:0042765">
    <property type="term" value="C:GPI-anchor transamidase complex"/>
    <property type="evidence" value="ECO:0007669"/>
    <property type="project" value="InterPro"/>
</dbReference>
<name>A0A1B6FRL9_9HEMI</name>
<keyword evidence="2" id="KW-0732">Signal</keyword>
<dbReference type="EMBL" id="GECZ01016914">
    <property type="protein sequence ID" value="JAS52855.1"/>
    <property type="molecule type" value="Transcribed_RNA"/>
</dbReference>
<feature type="transmembrane region" description="Helical" evidence="1">
    <location>
        <begin position="519"/>
        <end position="538"/>
    </location>
</feature>
<dbReference type="PANTHER" id="PTHR12959">
    <property type="entry name" value="GPI TRANSAMIDASE COMPONENT PIG-T-RELATED"/>
    <property type="match status" value="1"/>
</dbReference>
<dbReference type="Pfam" id="PF04113">
    <property type="entry name" value="Gpi16"/>
    <property type="match status" value="2"/>
</dbReference>
<organism evidence="3">
    <name type="scientific">Cuerna arida</name>
    <dbReference type="NCBI Taxonomy" id="1464854"/>
    <lineage>
        <taxon>Eukaryota</taxon>
        <taxon>Metazoa</taxon>
        <taxon>Ecdysozoa</taxon>
        <taxon>Arthropoda</taxon>
        <taxon>Hexapoda</taxon>
        <taxon>Insecta</taxon>
        <taxon>Pterygota</taxon>
        <taxon>Neoptera</taxon>
        <taxon>Paraneoptera</taxon>
        <taxon>Hemiptera</taxon>
        <taxon>Auchenorrhyncha</taxon>
        <taxon>Membracoidea</taxon>
        <taxon>Cicadellidae</taxon>
        <taxon>Cicadellinae</taxon>
        <taxon>Proconiini</taxon>
        <taxon>Cuerna</taxon>
    </lineage>
</organism>
<accession>A0A1B6FRL9</accession>